<evidence type="ECO:0000313" key="3">
    <source>
        <dbReference type="Proteomes" id="UP001182304"/>
    </source>
</evidence>
<organism evidence="2 3">
    <name type="scientific">Pasteurella multocida</name>
    <dbReference type="NCBI Taxonomy" id="747"/>
    <lineage>
        <taxon>Bacteria</taxon>
        <taxon>Pseudomonadati</taxon>
        <taxon>Pseudomonadota</taxon>
        <taxon>Gammaproteobacteria</taxon>
        <taxon>Pasteurellales</taxon>
        <taxon>Pasteurellaceae</taxon>
        <taxon>Pasteurella</taxon>
    </lineage>
</organism>
<protein>
    <submittedName>
        <fullName evidence="2">Uncharacterized protein</fullName>
    </submittedName>
</protein>
<keyword evidence="1" id="KW-1133">Transmembrane helix</keyword>
<feature type="transmembrane region" description="Helical" evidence="1">
    <location>
        <begin position="44"/>
        <end position="65"/>
    </location>
</feature>
<dbReference type="RefSeq" id="WP_223251317.1">
    <property type="nucleotide sequence ID" value="NZ_AP025519.1"/>
</dbReference>
<sequence>MKYCSAIINYVLIAVVISLNFLILGEQQLFIFFGITLTAAQLGYIAKICSIILFVRCCLYFFPVIKQWIEKNKLLG</sequence>
<feature type="transmembrane region" description="Helical" evidence="1">
    <location>
        <begin position="7"/>
        <end position="24"/>
    </location>
</feature>
<accession>A0AAW8VAR9</accession>
<keyword evidence="1" id="KW-0472">Membrane</keyword>
<gene>
    <name evidence="2" type="ORF">NQF69_12470</name>
</gene>
<evidence type="ECO:0000256" key="1">
    <source>
        <dbReference type="SAM" id="Phobius"/>
    </source>
</evidence>
<name>A0AAW8VAR9_PASMD</name>
<evidence type="ECO:0000313" key="2">
    <source>
        <dbReference type="EMBL" id="MDT3453576.1"/>
    </source>
</evidence>
<dbReference type="Proteomes" id="UP001182304">
    <property type="component" value="Unassembled WGS sequence"/>
</dbReference>
<keyword evidence="1" id="KW-0812">Transmembrane</keyword>
<proteinExistence type="predicted"/>
<comment type="caution">
    <text evidence="2">The sequence shown here is derived from an EMBL/GenBank/DDBJ whole genome shotgun (WGS) entry which is preliminary data.</text>
</comment>
<reference evidence="2" key="1">
    <citation type="submission" date="2022-07" db="EMBL/GenBank/DDBJ databases">
        <title>Sequence of Pasteurella multocoda 17BRD-035.</title>
        <authorList>
            <person name="Roy Chowdhury P."/>
            <person name="Alhamami T."/>
            <person name="Trott D.J."/>
            <person name="Djordvevic S.P."/>
        </authorList>
    </citation>
    <scope>NUCLEOTIDE SEQUENCE</scope>
    <source>
        <strain evidence="2">17BRD-035</strain>
    </source>
</reference>
<dbReference type="AlphaFoldDB" id="A0AAW8VAR9"/>
<dbReference type="EMBL" id="JANIEN010000048">
    <property type="protein sequence ID" value="MDT3453576.1"/>
    <property type="molecule type" value="Genomic_DNA"/>
</dbReference>